<keyword evidence="3" id="KW-0804">Transcription</keyword>
<dbReference type="InterPro" id="IPR008920">
    <property type="entry name" value="TF_FadR/GntR_C"/>
</dbReference>
<evidence type="ECO:0000259" key="5">
    <source>
        <dbReference type="PROSITE" id="PS50949"/>
    </source>
</evidence>
<evidence type="ECO:0000313" key="6">
    <source>
        <dbReference type="EMBL" id="MBC2769620.1"/>
    </source>
</evidence>
<organism evidence="6 7">
    <name type="scientific">Pusillimonas minor</name>
    <dbReference type="NCBI Taxonomy" id="2697024"/>
    <lineage>
        <taxon>Bacteria</taxon>
        <taxon>Pseudomonadati</taxon>
        <taxon>Pseudomonadota</taxon>
        <taxon>Betaproteobacteria</taxon>
        <taxon>Burkholderiales</taxon>
        <taxon>Alcaligenaceae</taxon>
        <taxon>Pusillimonas</taxon>
    </lineage>
</organism>
<reference evidence="6 7" key="1">
    <citation type="submission" date="2020-08" db="EMBL/GenBank/DDBJ databases">
        <title>Paraeoetvoesia sp. YC-7-48 draft genome sequence.</title>
        <authorList>
            <person name="Yao L."/>
        </authorList>
    </citation>
    <scope>NUCLEOTIDE SEQUENCE [LARGE SCALE GENOMIC DNA]</scope>
    <source>
        <strain evidence="7">YC-7-48</strain>
    </source>
</reference>
<dbReference type="InterPro" id="IPR036388">
    <property type="entry name" value="WH-like_DNA-bd_sf"/>
</dbReference>
<dbReference type="PROSITE" id="PS50949">
    <property type="entry name" value="HTH_GNTR"/>
    <property type="match status" value="1"/>
</dbReference>
<dbReference type="AlphaFoldDB" id="A0A842HQJ2"/>
<name>A0A842HQJ2_9BURK</name>
<dbReference type="Pfam" id="PF07729">
    <property type="entry name" value="FCD"/>
    <property type="match status" value="1"/>
</dbReference>
<dbReference type="RefSeq" id="WP_185779350.1">
    <property type="nucleotide sequence ID" value="NZ_JACJUU010000004.1"/>
</dbReference>
<dbReference type="PANTHER" id="PTHR43537">
    <property type="entry name" value="TRANSCRIPTIONAL REGULATOR, GNTR FAMILY"/>
    <property type="match status" value="1"/>
</dbReference>
<evidence type="ECO:0000313" key="7">
    <source>
        <dbReference type="Proteomes" id="UP000545386"/>
    </source>
</evidence>
<evidence type="ECO:0000256" key="1">
    <source>
        <dbReference type="ARBA" id="ARBA00023015"/>
    </source>
</evidence>
<dbReference type="SUPFAM" id="SSF48008">
    <property type="entry name" value="GntR ligand-binding domain-like"/>
    <property type="match status" value="1"/>
</dbReference>
<dbReference type="InterPro" id="IPR011711">
    <property type="entry name" value="GntR_C"/>
</dbReference>
<dbReference type="Gene3D" id="1.10.10.10">
    <property type="entry name" value="Winged helix-like DNA-binding domain superfamily/Winged helix DNA-binding domain"/>
    <property type="match status" value="1"/>
</dbReference>
<dbReference type="SUPFAM" id="SSF46785">
    <property type="entry name" value="Winged helix' DNA-binding domain"/>
    <property type="match status" value="1"/>
</dbReference>
<dbReference type="SMART" id="SM00345">
    <property type="entry name" value="HTH_GNTR"/>
    <property type="match status" value="1"/>
</dbReference>
<dbReference type="GO" id="GO:0003700">
    <property type="term" value="F:DNA-binding transcription factor activity"/>
    <property type="evidence" value="ECO:0007669"/>
    <property type="project" value="InterPro"/>
</dbReference>
<keyword evidence="1" id="KW-0805">Transcription regulation</keyword>
<evidence type="ECO:0000256" key="4">
    <source>
        <dbReference type="SAM" id="MobiDB-lite"/>
    </source>
</evidence>
<dbReference type="Proteomes" id="UP000545386">
    <property type="component" value="Unassembled WGS sequence"/>
</dbReference>
<gene>
    <name evidence="6" type="ORF">GTU67_06790</name>
</gene>
<protein>
    <submittedName>
        <fullName evidence="6">GntR family transcriptional regulator</fullName>
    </submittedName>
</protein>
<keyword evidence="7" id="KW-1185">Reference proteome</keyword>
<comment type="caution">
    <text evidence="6">The sequence shown here is derived from an EMBL/GenBank/DDBJ whole genome shotgun (WGS) entry which is preliminary data.</text>
</comment>
<keyword evidence="2" id="KW-0238">DNA-binding</keyword>
<dbReference type="Pfam" id="PF00392">
    <property type="entry name" value="GntR"/>
    <property type="match status" value="1"/>
</dbReference>
<sequence>MTLKNRASPRRQTTDMKKPNMREQVYNHLRTRMQKGEIDSSHRLVDHEIAADLSVSRMPVREALLQLKNEGLLESTSRGFVLRRFTPTDIAQIFDVRLLLEPPAAEAACRQASMEAVAKMKIAAEASEKAHRDDDIVAYMAANSLFRSTWISQVPNPHLADMIIRLAAHFEAVRLATLRDAKVRASSLLSTQKITDAFIKKDPQAACEGVQYNLRSSAASYYAMQDRLIGKTGTASNNA</sequence>
<feature type="region of interest" description="Disordered" evidence="4">
    <location>
        <begin position="1"/>
        <end position="20"/>
    </location>
</feature>
<evidence type="ECO:0000256" key="2">
    <source>
        <dbReference type="ARBA" id="ARBA00023125"/>
    </source>
</evidence>
<dbReference type="EMBL" id="JACJUU010000004">
    <property type="protein sequence ID" value="MBC2769620.1"/>
    <property type="molecule type" value="Genomic_DNA"/>
</dbReference>
<dbReference type="InterPro" id="IPR000524">
    <property type="entry name" value="Tscrpt_reg_HTH_GntR"/>
</dbReference>
<accession>A0A842HQJ2</accession>
<proteinExistence type="predicted"/>
<feature type="domain" description="HTH gntR-type" evidence="5">
    <location>
        <begin position="19"/>
        <end position="85"/>
    </location>
</feature>
<dbReference type="Gene3D" id="1.20.120.530">
    <property type="entry name" value="GntR ligand-binding domain-like"/>
    <property type="match status" value="1"/>
</dbReference>
<dbReference type="GO" id="GO:0003677">
    <property type="term" value="F:DNA binding"/>
    <property type="evidence" value="ECO:0007669"/>
    <property type="project" value="UniProtKB-KW"/>
</dbReference>
<dbReference type="PANTHER" id="PTHR43537:SF45">
    <property type="entry name" value="GNTR FAMILY REGULATORY PROTEIN"/>
    <property type="match status" value="1"/>
</dbReference>
<evidence type="ECO:0000256" key="3">
    <source>
        <dbReference type="ARBA" id="ARBA00023163"/>
    </source>
</evidence>
<dbReference type="InterPro" id="IPR036390">
    <property type="entry name" value="WH_DNA-bd_sf"/>
</dbReference>
<dbReference type="SMART" id="SM00895">
    <property type="entry name" value="FCD"/>
    <property type="match status" value="1"/>
</dbReference>